<accession>A0A521EI87</accession>
<protein>
    <submittedName>
        <fullName evidence="7">Type IV secretion system protein VirB8</fullName>
    </submittedName>
</protein>
<evidence type="ECO:0000256" key="5">
    <source>
        <dbReference type="SAM" id="Phobius"/>
    </source>
</evidence>
<evidence type="ECO:0000256" key="1">
    <source>
        <dbReference type="ARBA" id="ARBA00004167"/>
    </source>
</evidence>
<keyword evidence="4 5" id="KW-0472">Membrane</keyword>
<dbReference type="Pfam" id="PF04335">
    <property type="entry name" value="VirB8"/>
    <property type="match status" value="1"/>
</dbReference>
<organism evidence="7 8">
    <name type="scientific">Ruegeria faecimaris</name>
    <dbReference type="NCBI Taxonomy" id="686389"/>
    <lineage>
        <taxon>Bacteria</taxon>
        <taxon>Pseudomonadati</taxon>
        <taxon>Pseudomonadota</taxon>
        <taxon>Alphaproteobacteria</taxon>
        <taxon>Rhodobacterales</taxon>
        <taxon>Roseobacteraceae</taxon>
        <taxon>Ruegeria</taxon>
    </lineage>
</organism>
<dbReference type="CDD" id="cd16424">
    <property type="entry name" value="VirB8"/>
    <property type="match status" value="1"/>
</dbReference>
<evidence type="ECO:0000256" key="2">
    <source>
        <dbReference type="ARBA" id="ARBA00022692"/>
    </source>
</evidence>
<evidence type="ECO:0000313" key="8">
    <source>
        <dbReference type="Proteomes" id="UP000319555"/>
    </source>
</evidence>
<keyword evidence="2 5" id="KW-0812">Transmembrane</keyword>
<dbReference type="InterPro" id="IPR032710">
    <property type="entry name" value="NTF2-like_dom_sf"/>
</dbReference>
<dbReference type="SUPFAM" id="SSF54427">
    <property type="entry name" value="NTF2-like"/>
    <property type="match status" value="1"/>
</dbReference>
<dbReference type="AlphaFoldDB" id="A0A521EI87"/>
<reference evidence="7 8" key="1">
    <citation type="submission" date="2017-05" db="EMBL/GenBank/DDBJ databases">
        <authorList>
            <person name="Varghese N."/>
            <person name="Submissions S."/>
        </authorList>
    </citation>
    <scope>NUCLEOTIDE SEQUENCE [LARGE SCALE GENOMIC DNA]</scope>
    <source>
        <strain evidence="7 8">DSM 28009</strain>
    </source>
</reference>
<feature type="domain" description="Bacterial virulence protein VirB8" evidence="6">
    <location>
        <begin position="10"/>
        <end position="209"/>
    </location>
</feature>
<proteinExistence type="predicted"/>
<dbReference type="OrthoDB" id="7366154at2"/>
<dbReference type="EMBL" id="FXTE01000011">
    <property type="protein sequence ID" value="SMO83623.1"/>
    <property type="molecule type" value="Genomic_DNA"/>
</dbReference>
<feature type="transmembrane region" description="Helical" evidence="5">
    <location>
        <begin position="20"/>
        <end position="44"/>
    </location>
</feature>
<dbReference type="Proteomes" id="UP000319555">
    <property type="component" value="Unassembled WGS sequence"/>
</dbReference>
<evidence type="ECO:0000259" key="6">
    <source>
        <dbReference type="Pfam" id="PF04335"/>
    </source>
</evidence>
<name>A0A521EI87_9RHOB</name>
<dbReference type="RefSeq" id="WP_142638814.1">
    <property type="nucleotide sequence ID" value="NZ_FXTE01000011.1"/>
</dbReference>
<keyword evidence="8" id="KW-1185">Reference proteome</keyword>
<sequence length="214" mass="24260">MSHVTDHEKELFLGARRDAFKWQVFGAVGMAMGVASMVGWALILPLKEIRAVPFSIDPDSKLPVLLTEKVQELEPSEAMAFREVANYVQDRETYDVQDNNERLKSVLRRSDELAETSYRDLWDGSNDNHPDEIYTPKTKVQTEILGVSLVNDETVQVEIRKSLVIPNQPIASARYVVTVTYGFEEKIVTSMDELLENPFGFTVTNYRVDAMGDI</sequence>
<keyword evidence="3 5" id="KW-1133">Transmembrane helix</keyword>
<evidence type="ECO:0000256" key="3">
    <source>
        <dbReference type="ARBA" id="ARBA00022989"/>
    </source>
</evidence>
<dbReference type="InterPro" id="IPR007430">
    <property type="entry name" value="VirB8"/>
</dbReference>
<comment type="subcellular location">
    <subcellularLocation>
        <location evidence="1">Membrane</location>
        <topology evidence="1">Single-pass membrane protein</topology>
    </subcellularLocation>
</comment>
<dbReference type="GO" id="GO:0016020">
    <property type="term" value="C:membrane"/>
    <property type="evidence" value="ECO:0007669"/>
    <property type="project" value="UniProtKB-SubCell"/>
</dbReference>
<gene>
    <name evidence="7" type="ORF">SAMN06265380_11173</name>
</gene>
<evidence type="ECO:0000313" key="7">
    <source>
        <dbReference type="EMBL" id="SMO83623.1"/>
    </source>
</evidence>
<dbReference type="Gene3D" id="3.10.450.230">
    <property type="entry name" value="VirB8 protein"/>
    <property type="match status" value="1"/>
</dbReference>
<evidence type="ECO:0000256" key="4">
    <source>
        <dbReference type="ARBA" id="ARBA00023136"/>
    </source>
</evidence>